<evidence type="ECO:0000256" key="2">
    <source>
        <dbReference type="ARBA" id="ARBA00008540"/>
    </source>
</evidence>
<keyword evidence="5 9" id="KW-0812">Transmembrane</keyword>
<reference evidence="10 11" key="1">
    <citation type="submission" date="2016-11" db="EMBL/GenBank/DDBJ databases">
        <title>Description of two novel members of the family Erysipelotrichaceae: Ileibacterium lipovorans gen. nov., sp. nov. and Dubosiella newyorkensis, gen. nov., sp. nov.</title>
        <authorList>
            <person name="Cox L.M."/>
            <person name="Sohn J."/>
            <person name="Tyrrell K.L."/>
            <person name="Citron D.M."/>
            <person name="Lawson P.A."/>
            <person name="Patel N.B."/>
            <person name="Iizumi T."/>
            <person name="Perez-Perez G.I."/>
            <person name="Goldstein E.J."/>
            <person name="Blaser M.J."/>
        </authorList>
    </citation>
    <scope>NUCLEOTIDE SEQUENCE [LARGE SCALE GENOMIC DNA]</scope>
    <source>
        <strain evidence="10 11">NYU-BL-A3</strain>
    </source>
</reference>
<evidence type="ECO:0000313" key="11">
    <source>
        <dbReference type="Proteomes" id="UP000186341"/>
    </source>
</evidence>
<comment type="subcellular location">
    <subcellularLocation>
        <location evidence="1 9">Cell membrane</location>
        <topology evidence="1 9">Multi-pass membrane protein</topology>
    </subcellularLocation>
</comment>
<feature type="transmembrane region" description="Helical" evidence="9">
    <location>
        <begin position="145"/>
        <end position="167"/>
    </location>
</feature>
<feature type="transmembrane region" description="Helical" evidence="9">
    <location>
        <begin position="223"/>
        <end position="243"/>
    </location>
</feature>
<feature type="transmembrane region" description="Helical" evidence="9">
    <location>
        <begin position="77"/>
        <end position="98"/>
    </location>
</feature>
<evidence type="ECO:0000256" key="5">
    <source>
        <dbReference type="ARBA" id="ARBA00022692"/>
    </source>
</evidence>
<sequence>MKKQTFYLKQTIYLGITLFSMFFGAGNLIFAPWLGAQAAGNGWTALAGFILTAVILPISVILIIAPYKSAKDMLSRIYKPLGPIFMTIIYLLIGPVIAIPRTATTSMEMWTWLITDTLFARIFYTIIFFGVSVLLALYPGKLKDLLGRLSGPVLLILILLVCIPVLFRMPDVAAATEPYLSQPFFSGLNEGYQTMDILAAFCFGLVILLNIRQSEAGKINERRTLLLTALIAGFLLASVYGLLTITGMRQNASLVTCTNGAQILSLLAQSVWGDFSRPLIGLIFLLACCNVCAGLLACCAEYFSLLIKRFSYRSWLFAFAIAGVISSLIGLDAILAWGGKILSIICPIALVLLLTGFYHRPKMPN</sequence>
<dbReference type="RefSeq" id="WP_075821037.1">
    <property type="nucleotide sequence ID" value="NZ_CAPNHH010000059.1"/>
</dbReference>
<dbReference type="GO" id="GO:0005304">
    <property type="term" value="F:L-valine transmembrane transporter activity"/>
    <property type="evidence" value="ECO:0007669"/>
    <property type="project" value="TreeGrafter"/>
</dbReference>
<keyword evidence="4" id="KW-1003">Cell membrane</keyword>
<evidence type="ECO:0000256" key="8">
    <source>
        <dbReference type="ARBA" id="ARBA00023136"/>
    </source>
</evidence>
<feature type="transmembrane region" description="Helical" evidence="9">
    <location>
        <begin position="315"/>
        <end position="335"/>
    </location>
</feature>
<dbReference type="GO" id="GO:0015820">
    <property type="term" value="P:L-leucine transport"/>
    <property type="evidence" value="ECO:0007669"/>
    <property type="project" value="TreeGrafter"/>
</dbReference>
<keyword evidence="6 9" id="KW-0029">Amino-acid transport</keyword>
<dbReference type="GeneID" id="82203890"/>
<comment type="similarity">
    <text evidence="2 9">Belongs to the branched chain amino acid transporter family.</text>
</comment>
<dbReference type="AlphaFoldDB" id="A0A1U7NCT7"/>
<dbReference type="Pfam" id="PF05525">
    <property type="entry name" value="Branch_AA_trans"/>
    <property type="match status" value="1"/>
</dbReference>
<feature type="transmembrane region" description="Helical" evidence="9">
    <location>
        <begin position="46"/>
        <end position="65"/>
    </location>
</feature>
<evidence type="ECO:0000256" key="9">
    <source>
        <dbReference type="RuleBase" id="RU362122"/>
    </source>
</evidence>
<comment type="function">
    <text evidence="9">Component of the transport system for branched-chain amino acids.</text>
</comment>
<keyword evidence="7 9" id="KW-1133">Transmembrane helix</keyword>
<protein>
    <recommendedName>
        <fullName evidence="9">Branched-chain amino acid transport system carrier protein</fullName>
    </recommendedName>
</protein>
<dbReference type="GO" id="GO:0015190">
    <property type="term" value="F:L-leucine transmembrane transporter activity"/>
    <property type="evidence" value="ECO:0007669"/>
    <property type="project" value="TreeGrafter"/>
</dbReference>
<feature type="transmembrane region" description="Helical" evidence="9">
    <location>
        <begin position="341"/>
        <end position="359"/>
    </location>
</feature>
<dbReference type="NCBIfam" id="TIGR00796">
    <property type="entry name" value="livcs"/>
    <property type="match status" value="1"/>
</dbReference>
<evidence type="ECO:0000256" key="1">
    <source>
        <dbReference type="ARBA" id="ARBA00004651"/>
    </source>
</evidence>
<organism evidence="10 11">
    <name type="scientific">Ileibacterium valens</name>
    <dbReference type="NCBI Taxonomy" id="1862668"/>
    <lineage>
        <taxon>Bacteria</taxon>
        <taxon>Bacillati</taxon>
        <taxon>Bacillota</taxon>
        <taxon>Erysipelotrichia</taxon>
        <taxon>Erysipelotrichales</taxon>
        <taxon>Erysipelotrichaceae</taxon>
        <taxon>Ileibacterium</taxon>
    </lineage>
</organism>
<keyword evidence="3 9" id="KW-0813">Transport</keyword>
<name>A0A1U7NCT7_9FIRM</name>
<dbReference type="InterPro" id="IPR004685">
    <property type="entry name" value="Brnchd-chn_aa_trnsp_Livcs"/>
</dbReference>
<keyword evidence="11" id="KW-1185">Reference proteome</keyword>
<keyword evidence="8 9" id="KW-0472">Membrane</keyword>
<dbReference type="PANTHER" id="PTHR30588">
    <property type="entry name" value="BRANCHED-CHAIN AMINO ACID TRANSPORT SYSTEM 2 CARRIER PROTEIN"/>
    <property type="match status" value="1"/>
</dbReference>
<comment type="caution">
    <text evidence="10">The sequence shown here is derived from an EMBL/GenBank/DDBJ whole genome shotgun (WGS) entry which is preliminary data.</text>
</comment>
<accession>A0A1U7NCT7</accession>
<dbReference type="GO" id="GO:0015818">
    <property type="term" value="P:isoleucine transport"/>
    <property type="evidence" value="ECO:0007669"/>
    <property type="project" value="TreeGrafter"/>
</dbReference>
<dbReference type="PANTHER" id="PTHR30588:SF0">
    <property type="entry name" value="BRANCHED-CHAIN AMINO ACID PERMEASE BRNQ"/>
    <property type="match status" value="1"/>
</dbReference>
<gene>
    <name evidence="10" type="ORF">BO222_12220</name>
</gene>
<dbReference type="EMBL" id="MPJW01000268">
    <property type="protein sequence ID" value="OLU36553.1"/>
    <property type="molecule type" value="Genomic_DNA"/>
</dbReference>
<evidence type="ECO:0000256" key="6">
    <source>
        <dbReference type="ARBA" id="ARBA00022970"/>
    </source>
</evidence>
<evidence type="ECO:0000313" key="10">
    <source>
        <dbReference type="EMBL" id="OLU36553.1"/>
    </source>
</evidence>
<proteinExistence type="inferred from homology"/>
<dbReference type="OrthoDB" id="9783920at2"/>
<dbReference type="GO" id="GO:0015188">
    <property type="term" value="F:L-isoleucine transmembrane transporter activity"/>
    <property type="evidence" value="ECO:0007669"/>
    <property type="project" value="TreeGrafter"/>
</dbReference>
<evidence type="ECO:0000256" key="3">
    <source>
        <dbReference type="ARBA" id="ARBA00022448"/>
    </source>
</evidence>
<comment type="caution">
    <text evidence="9">Lacks conserved residue(s) required for the propagation of feature annotation.</text>
</comment>
<evidence type="ECO:0000256" key="7">
    <source>
        <dbReference type="ARBA" id="ARBA00022989"/>
    </source>
</evidence>
<evidence type="ECO:0000256" key="4">
    <source>
        <dbReference type="ARBA" id="ARBA00022475"/>
    </source>
</evidence>
<feature type="transmembrane region" description="Helical" evidence="9">
    <location>
        <begin position="12"/>
        <end position="34"/>
    </location>
</feature>
<dbReference type="GO" id="GO:0005886">
    <property type="term" value="C:plasma membrane"/>
    <property type="evidence" value="ECO:0007669"/>
    <property type="project" value="UniProtKB-SubCell"/>
</dbReference>
<feature type="transmembrane region" description="Helical" evidence="9">
    <location>
        <begin position="192"/>
        <end position="211"/>
    </location>
</feature>
<dbReference type="Proteomes" id="UP000186341">
    <property type="component" value="Unassembled WGS sequence"/>
</dbReference>
<feature type="transmembrane region" description="Helical" evidence="9">
    <location>
        <begin position="279"/>
        <end position="303"/>
    </location>
</feature>
<feature type="transmembrane region" description="Helical" evidence="9">
    <location>
        <begin position="118"/>
        <end position="138"/>
    </location>
</feature>